<reference evidence="1 2" key="1">
    <citation type="journal article" date="2019" name="G3 (Bethesda)">
        <title>Sequencing of a Wild Apple (Malus baccata) Genome Unravels the Differences Between Cultivated and Wild Apple Species Regarding Disease Resistance and Cold Tolerance.</title>
        <authorList>
            <person name="Chen X."/>
        </authorList>
    </citation>
    <scope>NUCLEOTIDE SEQUENCE [LARGE SCALE GENOMIC DNA]</scope>
    <source>
        <strain evidence="2">cv. Shandingzi</strain>
        <tissue evidence="1">Leaves</tissue>
    </source>
</reference>
<dbReference type="EMBL" id="VIEB01000364">
    <property type="protein sequence ID" value="TQD93571.1"/>
    <property type="molecule type" value="Genomic_DNA"/>
</dbReference>
<evidence type="ECO:0000313" key="1">
    <source>
        <dbReference type="EMBL" id="TQD93571.1"/>
    </source>
</evidence>
<protein>
    <submittedName>
        <fullName evidence="1">Uncharacterized protein</fullName>
    </submittedName>
</protein>
<accession>A0A540M4A6</accession>
<dbReference type="Proteomes" id="UP000315295">
    <property type="component" value="Unassembled WGS sequence"/>
</dbReference>
<keyword evidence="2" id="KW-1185">Reference proteome</keyword>
<name>A0A540M4A6_MALBA</name>
<evidence type="ECO:0000313" key="2">
    <source>
        <dbReference type="Proteomes" id="UP000315295"/>
    </source>
</evidence>
<sequence length="109" mass="12744">MEDSMRRCHRVVEAKADEGRKELVDLNGKANEALYRASKQKTKATTSGERIPFLNFELSQKHRDHIECYKHFEEGNAKMKEERNKGFEDFRQVVKGNEPNQPQLDSMTM</sequence>
<proteinExistence type="predicted"/>
<dbReference type="AlphaFoldDB" id="A0A540M4A6"/>
<organism evidence="1 2">
    <name type="scientific">Malus baccata</name>
    <name type="common">Siberian crab apple</name>
    <name type="synonym">Pyrus baccata</name>
    <dbReference type="NCBI Taxonomy" id="106549"/>
    <lineage>
        <taxon>Eukaryota</taxon>
        <taxon>Viridiplantae</taxon>
        <taxon>Streptophyta</taxon>
        <taxon>Embryophyta</taxon>
        <taxon>Tracheophyta</taxon>
        <taxon>Spermatophyta</taxon>
        <taxon>Magnoliopsida</taxon>
        <taxon>eudicotyledons</taxon>
        <taxon>Gunneridae</taxon>
        <taxon>Pentapetalae</taxon>
        <taxon>rosids</taxon>
        <taxon>fabids</taxon>
        <taxon>Rosales</taxon>
        <taxon>Rosaceae</taxon>
        <taxon>Amygdaloideae</taxon>
        <taxon>Maleae</taxon>
        <taxon>Malus</taxon>
    </lineage>
</organism>
<gene>
    <name evidence="1" type="ORF">C1H46_020842</name>
</gene>
<comment type="caution">
    <text evidence="1">The sequence shown here is derived from an EMBL/GenBank/DDBJ whole genome shotgun (WGS) entry which is preliminary data.</text>
</comment>